<sequence>MAEDRQPAGVHEGANTKPAANDVEEDIAAKAKSAEDRKAAVALASLDALGGAGGDTSRNVDQDAMSKAMKNLKLGVNGTSAKKVKVDAADVTLLVDQLEVTKVKATDLLKQHEGDAVKALRAYVSVA</sequence>
<evidence type="ECO:0000313" key="4">
    <source>
        <dbReference type="Proteomes" id="UP001642501"/>
    </source>
</evidence>
<dbReference type="PANTHER" id="PTHR31184">
    <property type="entry name" value="HUNTINGTIN-INTERACTING PROTEIN K FAMILY MEMBER"/>
    <property type="match status" value="1"/>
</dbReference>
<protein>
    <recommendedName>
        <fullName evidence="2">Nascent polypeptide-associated complex subunit alpha-like UBA domain-containing protein</fullName>
    </recommendedName>
</protein>
<dbReference type="Pfam" id="PF19026">
    <property type="entry name" value="UBA_HYPK"/>
    <property type="match status" value="1"/>
</dbReference>
<comment type="caution">
    <text evidence="3">The sequence shown here is derived from an EMBL/GenBank/DDBJ whole genome shotgun (WGS) entry which is preliminary data.</text>
</comment>
<feature type="domain" description="Nascent polypeptide-associated complex subunit alpha-like UBA" evidence="2">
    <location>
        <begin position="84"/>
        <end position="124"/>
    </location>
</feature>
<dbReference type="InterPro" id="IPR038922">
    <property type="entry name" value="HYPK_UBA"/>
</dbReference>
<organism evidence="3 4">
    <name type="scientific">Sporothrix epigloea</name>
    <dbReference type="NCBI Taxonomy" id="1892477"/>
    <lineage>
        <taxon>Eukaryota</taxon>
        <taxon>Fungi</taxon>
        <taxon>Dikarya</taxon>
        <taxon>Ascomycota</taxon>
        <taxon>Pezizomycotina</taxon>
        <taxon>Sordariomycetes</taxon>
        <taxon>Sordariomycetidae</taxon>
        <taxon>Ophiostomatales</taxon>
        <taxon>Ophiostomataceae</taxon>
        <taxon>Sporothrix</taxon>
    </lineage>
</organism>
<dbReference type="CDD" id="cd14361">
    <property type="entry name" value="UBA_HYPK"/>
    <property type="match status" value="1"/>
</dbReference>
<dbReference type="Proteomes" id="UP001642501">
    <property type="component" value="Unassembled WGS sequence"/>
</dbReference>
<reference evidence="3 4" key="1">
    <citation type="submission" date="2024-01" db="EMBL/GenBank/DDBJ databases">
        <authorList>
            <person name="Allen C."/>
            <person name="Tagirdzhanova G."/>
        </authorList>
    </citation>
    <scope>NUCLEOTIDE SEQUENCE [LARGE SCALE GENOMIC DNA]</scope>
    <source>
        <strain evidence="3 4">CBS 573.63</strain>
    </source>
</reference>
<evidence type="ECO:0000259" key="2">
    <source>
        <dbReference type="Pfam" id="PF19026"/>
    </source>
</evidence>
<dbReference type="PANTHER" id="PTHR31184:SF2">
    <property type="entry name" value="HUNTINGTIN-INTERACTING PROTEIN K"/>
    <property type="match status" value="1"/>
</dbReference>
<evidence type="ECO:0000256" key="1">
    <source>
        <dbReference type="SAM" id="MobiDB-lite"/>
    </source>
</evidence>
<proteinExistence type="predicted"/>
<dbReference type="EMBL" id="CAWUOM010000021">
    <property type="protein sequence ID" value="CAK7265938.1"/>
    <property type="molecule type" value="Genomic_DNA"/>
</dbReference>
<evidence type="ECO:0000313" key="3">
    <source>
        <dbReference type="EMBL" id="CAK7265938.1"/>
    </source>
</evidence>
<accession>A0ABP0DCH9</accession>
<name>A0ABP0DCH9_9PEZI</name>
<gene>
    <name evidence="3" type="ORF">SEPCBS57363_001843</name>
</gene>
<keyword evidence="4" id="KW-1185">Reference proteome</keyword>
<dbReference type="InterPro" id="IPR044034">
    <property type="entry name" value="NAC-like_UBA"/>
</dbReference>
<feature type="region of interest" description="Disordered" evidence="1">
    <location>
        <begin position="1"/>
        <end position="23"/>
    </location>
</feature>
<dbReference type="InterPro" id="IPR052617">
    <property type="entry name" value="Huntingtin-int_K"/>
</dbReference>